<dbReference type="GO" id="GO:0046556">
    <property type="term" value="F:alpha-L-arabinofuranosidase activity"/>
    <property type="evidence" value="ECO:0007669"/>
    <property type="project" value="InterPro"/>
</dbReference>
<gene>
    <name evidence="8" type="ORF">Aco04nite_48750</name>
</gene>
<dbReference type="Proteomes" id="UP000680865">
    <property type="component" value="Unassembled WGS sequence"/>
</dbReference>
<dbReference type="Pfam" id="PF05270">
    <property type="entry name" value="AbfB"/>
    <property type="match status" value="1"/>
</dbReference>
<feature type="compositionally biased region" description="Low complexity" evidence="5">
    <location>
        <begin position="1"/>
        <end position="11"/>
    </location>
</feature>
<dbReference type="SUPFAM" id="SSF110221">
    <property type="entry name" value="AbfB domain"/>
    <property type="match status" value="1"/>
</dbReference>
<dbReference type="InterPro" id="IPR007934">
    <property type="entry name" value="AbfB_ABD"/>
</dbReference>
<dbReference type="AlphaFoldDB" id="A0A919VTL3"/>
<dbReference type="InterPro" id="IPR036195">
    <property type="entry name" value="AbfB_ABD_sf"/>
</dbReference>
<evidence type="ECO:0000256" key="4">
    <source>
        <dbReference type="ARBA" id="ARBA00023163"/>
    </source>
</evidence>
<evidence type="ECO:0000313" key="8">
    <source>
        <dbReference type="EMBL" id="GIM76121.1"/>
    </source>
</evidence>
<evidence type="ECO:0000259" key="6">
    <source>
        <dbReference type="Pfam" id="PF04542"/>
    </source>
</evidence>
<organism evidence="8 9">
    <name type="scientific">Winogradskya consettensis</name>
    <dbReference type="NCBI Taxonomy" id="113560"/>
    <lineage>
        <taxon>Bacteria</taxon>
        <taxon>Bacillati</taxon>
        <taxon>Actinomycetota</taxon>
        <taxon>Actinomycetes</taxon>
        <taxon>Micromonosporales</taxon>
        <taxon>Micromonosporaceae</taxon>
        <taxon>Winogradskya</taxon>
    </lineage>
</organism>
<dbReference type="GO" id="GO:0003677">
    <property type="term" value="F:DNA binding"/>
    <property type="evidence" value="ECO:0007669"/>
    <property type="project" value="UniProtKB-KW"/>
</dbReference>
<accession>A0A919VTL3</accession>
<dbReference type="PANTHER" id="PTHR43133:SF8">
    <property type="entry name" value="RNA POLYMERASE SIGMA FACTOR HI_1459-RELATED"/>
    <property type="match status" value="1"/>
</dbReference>
<keyword evidence="4" id="KW-0804">Transcription</keyword>
<evidence type="ECO:0000256" key="3">
    <source>
        <dbReference type="ARBA" id="ARBA00023125"/>
    </source>
</evidence>
<evidence type="ECO:0000259" key="7">
    <source>
        <dbReference type="Pfam" id="PF05270"/>
    </source>
</evidence>
<proteinExistence type="predicted"/>
<dbReference type="NCBIfam" id="TIGR02937">
    <property type="entry name" value="sigma70-ECF"/>
    <property type="match status" value="1"/>
</dbReference>
<dbReference type="Gene3D" id="1.10.1740.10">
    <property type="match status" value="1"/>
</dbReference>
<keyword evidence="3" id="KW-0238">DNA-binding</keyword>
<feature type="compositionally biased region" description="Low complexity" evidence="5">
    <location>
        <begin position="357"/>
        <end position="390"/>
    </location>
</feature>
<dbReference type="InterPro" id="IPR007627">
    <property type="entry name" value="RNA_pol_sigma70_r2"/>
</dbReference>
<dbReference type="SUPFAM" id="SSF88946">
    <property type="entry name" value="Sigma2 domain of RNA polymerase sigma factors"/>
    <property type="match status" value="1"/>
</dbReference>
<dbReference type="InterPro" id="IPR013325">
    <property type="entry name" value="RNA_pol_sigma_r2"/>
</dbReference>
<comment type="caution">
    <text evidence="8">The sequence shown here is derived from an EMBL/GenBank/DDBJ whole genome shotgun (WGS) entry which is preliminary data.</text>
</comment>
<dbReference type="Pfam" id="PF04542">
    <property type="entry name" value="Sigma70_r2"/>
    <property type="match status" value="1"/>
</dbReference>
<dbReference type="GO" id="GO:0016987">
    <property type="term" value="F:sigma factor activity"/>
    <property type="evidence" value="ECO:0007669"/>
    <property type="project" value="UniProtKB-KW"/>
</dbReference>
<dbReference type="GO" id="GO:0006352">
    <property type="term" value="P:DNA-templated transcription initiation"/>
    <property type="evidence" value="ECO:0007669"/>
    <property type="project" value="InterPro"/>
</dbReference>
<dbReference type="EMBL" id="BOQP01000027">
    <property type="protein sequence ID" value="GIM76121.1"/>
    <property type="molecule type" value="Genomic_DNA"/>
</dbReference>
<evidence type="ECO:0000256" key="2">
    <source>
        <dbReference type="ARBA" id="ARBA00023082"/>
    </source>
</evidence>
<evidence type="ECO:0000256" key="1">
    <source>
        <dbReference type="ARBA" id="ARBA00023015"/>
    </source>
</evidence>
<feature type="region of interest" description="Disordered" evidence="5">
    <location>
        <begin position="1"/>
        <end position="28"/>
    </location>
</feature>
<protein>
    <submittedName>
        <fullName evidence="8">Uncharacterized protein</fullName>
    </submittedName>
</protein>
<dbReference type="PANTHER" id="PTHR43133">
    <property type="entry name" value="RNA POLYMERASE ECF-TYPE SIGMA FACTO"/>
    <property type="match status" value="1"/>
</dbReference>
<keyword evidence="9" id="KW-1185">Reference proteome</keyword>
<keyword evidence="1" id="KW-0805">Transcription regulation</keyword>
<feature type="domain" description="RNA polymerase sigma-70 region 2" evidence="6">
    <location>
        <begin position="48"/>
        <end position="114"/>
    </location>
</feature>
<dbReference type="GO" id="GO:0046373">
    <property type="term" value="P:L-arabinose metabolic process"/>
    <property type="evidence" value="ECO:0007669"/>
    <property type="project" value="InterPro"/>
</dbReference>
<sequence length="528" mass="55094">MSVYGSRAGGRAHQGGAGRPDSVTENGPELTDLVNAALDGDRHAAEELITAHLPLLYRIVGRALDGHADVDDVVQETVLRAHRDLPALRAPESFRSWLVAIATHQISSRLRSRQQERDRTAALDDAAEIADPDAEFADLTLLRLSLSAQRRQVVEATGWLDPGDRDLAALWWREVAGDLTRAELVAATGLGAAHARVRLQRMRRQLELSRFLVAALDAEPRCPQLDALTDGWNGTPGPRWRKRFARHLRDCDVCGGARAGFVPLERLVLGASLVPLPSSAGALAAATALGSGAAASGTGTSLGAGAAGWIGKAIGVKAVAAVLAAVTASGGTYLVLSDRPAPEPVAIAPLQAPSAVETPAAEPATPTRKSSPAAVAPASPSRSPAPASPGAAGLVPLGPVVIRPAGQPGAAVTLSGDYLVTAAGVSGEVVTAGPGIADRSCVSFRDSDGRYVRHASFRIMLSAQEDRELFRMDATFCPQKGDAAGTVRFRSFNYPDRFIRVAAGELRLDPAESTAAYVAASTFTVSSR</sequence>
<evidence type="ECO:0000256" key="5">
    <source>
        <dbReference type="SAM" id="MobiDB-lite"/>
    </source>
</evidence>
<dbReference type="Gene3D" id="2.80.10.50">
    <property type="match status" value="1"/>
</dbReference>
<dbReference type="InterPro" id="IPR039425">
    <property type="entry name" value="RNA_pol_sigma-70-like"/>
</dbReference>
<feature type="region of interest" description="Disordered" evidence="5">
    <location>
        <begin position="352"/>
        <end position="390"/>
    </location>
</feature>
<reference evidence="8" key="1">
    <citation type="submission" date="2021-03" db="EMBL/GenBank/DDBJ databases">
        <title>Whole genome shotgun sequence of Actinoplanes consettensis NBRC 14913.</title>
        <authorList>
            <person name="Komaki H."/>
            <person name="Tamura T."/>
        </authorList>
    </citation>
    <scope>NUCLEOTIDE SEQUENCE</scope>
    <source>
        <strain evidence="8">NBRC 14913</strain>
    </source>
</reference>
<name>A0A919VTL3_9ACTN</name>
<keyword evidence="2" id="KW-0731">Sigma factor</keyword>
<feature type="domain" description="Alpha-L-arabinofuranosidase B arabinose-binding" evidence="7">
    <location>
        <begin position="433"/>
        <end position="525"/>
    </location>
</feature>
<evidence type="ECO:0000313" key="9">
    <source>
        <dbReference type="Proteomes" id="UP000680865"/>
    </source>
</evidence>
<dbReference type="InterPro" id="IPR014284">
    <property type="entry name" value="RNA_pol_sigma-70_dom"/>
</dbReference>